<dbReference type="PIRSF" id="PIRSF000538">
    <property type="entry name" value="GlpK"/>
    <property type="match status" value="1"/>
</dbReference>
<gene>
    <name evidence="7" type="ORF">A5771_01120</name>
</gene>
<proteinExistence type="inferred from homology"/>
<dbReference type="InterPro" id="IPR018484">
    <property type="entry name" value="FGGY_N"/>
</dbReference>
<organism evidence="7 8">
    <name type="scientific">Mycolicibacter sinensis (strain JDM601)</name>
    <name type="common">Mycobacterium sinense</name>
    <dbReference type="NCBI Taxonomy" id="875328"/>
    <lineage>
        <taxon>Bacteria</taxon>
        <taxon>Bacillati</taxon>
        <taxon>Actinomycetota</taxon>
        <taxon>Actinomycetes</taxon>
        <taxon>Mycobacteriales</taxon>
        <taxon>Mycobacteriaceae</taxon>
        <taxon>Mycolicibacter</taxon>
    </lineage>
</organism>
<protein>
    <submittedName>
        <fullName evidence="7">Carbohydrate kinase</fullName>
    </submittedName>
</protein>
<dbReference type="Pfam" id="PF02782">
    <property type="entry name" value="FGGY_C"/>
    <property type="match status" value="1"/>
</dbReference>
<evidence type="ECO:0000256" key="4">
    <source>
        <dbReference type="ARBA" id="ARBA00022777"/>
    </source>
</evidence>
<feature type="domain" description="Carbohydrate kinase FGGY C-terminal" evidence="6">
    <location>
        <begin position="298"/>
        <end position="458"/>
    </location>
</feature>
<dbReference type="RefSeq" id="WP_064853653.1">
    <property type="nucleotide sequence ID" value="NZ_LZIM01000051.1"/>
</dbReference>
<reference evidence="8" key="1">
    <citation type="submission" date="2016-06" db="EMBL/GenBank/DDBJ databases">
        <authorList>
            <person name="Sutton G."/>
            <person name="Brinkac L."/>
            <person name="Sanka R."/>
            <person name="Adams M."/>
            <person name="Lau E."/>
            <person name="Mehaffy C."/>
            <person name="Tameris M."/>
            <person name="Hatherill M."/>
            <person name="Hanekom W."/>
            <person name="Mahomed H."/>
            <person name="Mcshane H."/>
        </authorList>
    </citation>
    <scope>NUCLEOTIDE SEQUENCE [LARGE SCALE GENOMIC DNA]</scope>
    <source>
        <strain evidence="8">852014-51077_SCH5608930-a</strain>
    </source>
</reference>
<dbReference type="Gene3D" id="3.30.420.40">
    <property type="match status" value="2"/>
</dbReference>
<keyword evidence="2" id="KW-0119">Carbohydrate metabolism</keyword>
<sequence>MNRDRVVLAVDLGTGGPKVGFVALDGTVLWSDLVAVPTSYGPGGAATQDAGLWWAIIRDATRRGLAESGVRGDQVTGVSITGQWASTVAVDADGRPVGPCVMWMDTRGAPYSRKAFGGRLQGYRPRALLHWLRRNGGIPSPSGDDPVGHMLYLAHGDPAVFARVRWFLEPVDYLSMCFTGRAAASRASMMGAWLTDNRRLGVLDYDDVLVRLSGVDRFRLPPLVPTGSIISIVAPAVAADLGISPAAQVVTGTPDLHSAAVGSGAVRLGELHMTISTTSWISCPVAVKKTDALHQLATVPGLDPSSYLLVNNQDTAGRALQWLRDNVFDDLDYDALTALAASAPAGSNGVIFTPWLKGEHSPIDDRNARGGFHNLSLDTTRADLVRAVLEGVAYNSRWLLDCVNRFTSTTGPIRIVGGGARSDLWCQIIADVSGRTCERVADPLNAQLRGAALFAGIGMGELDRDELRDLIPLDGVFEPVAANRAVYDRLFAEFPGLYKTQKGMFARLAPAR</sequence>
<feature type="domain" description="Carbohydrate kinase FGGY N-terminal" evidence="5">
    <location>
        <begin position="7"/>
        <end position="262"/>
    </location>
</feature>
<evidence type="ECO:0000256" key="2">
    <source>
        <dbReference type="ARBA" id="ARBA00022629"/>
    </source>
</evidence>
<evidence type="ECO:0000256" key="3">
    <source>
        <dbReference type="ARBA" id="ARBA00022679"/>
    </source>
</evidence>
<dbReference type="CDD" id="cd07805">
    <property type="entry name" value="ASKHA_NBD_FGGY_CvXK-like"/>
    <property type="match status" value="1"/>
</dbReference>
<accession>A0A1A2EFG3</accession>
<evidence type="ECO:0000313" key="8">
    <source>
        <dbReference type="Proteomes" id="UP000093985"/>
    </source>
</evidence>
<dbReference type="InterPro" id="IPR043129">
    <property type="entry name" value="ATPase_NBD"/>
</dbReference>
<evidence type="ECO:0000256" key="1">
    <source>
        <dbReference type="ARBA" id="ARBA00009156"/>
    </source>
</evidence>
<dbReference type="Proteomes" id="UP000093985">
    <property type="component" value="Unassembled WGS sequence"/>
</dbReference>
<keyword evidence="3" id="KW-0808">Transferase</keyword>
<name>A0A1A2EFG3_MYCSD</name>
<dbReference type="EMBL" id="LZIN01000015">
    <property type="protein sequence ID" value="OBG09467.1"/>
    <property type="molecule type" value="Genomic_DNA"/>
</dbReference>
<dbReference type="GO" id="GO:0042732">
    <property type="term" value="P:D-xylose metabolic process"/>
    <property type="evidence" value="ECO:0007669"/>
    <property type="project" value="UniProtKB-KW"/>
</dbReference>
<evidence type="ECO:0000259" key="6">
    <source>
        <dbReference type="Pfam" id="PF02782"/>
    </source>
</evidence>
<dbReference type="PANTHER" id="PTHR43095">
    <property type="entry name" value="SUGAR KINASE"/>
    <property type="match status" value="1"/>
</dbReference>
<dbReference type="SUPFAM" id="SSF53067">
    <property type="entry name" value="Actin-like ATPase domain"/>
    <property type="match status" value="2"/>
</dbReference>
<dbReference type="Pfam" id="PF00370">
    <property type="entry name" value="FGGY_N"/>
    <property type="match status" value="1"/>
</dbReference>
<dbReference type="AlphaFoldDB" id="A0A1A2EFG3"/>
<dbReference type="InterPro" id="IPR050406">
    <property type="entry name" value="FGGY_Carb_Kinase"/>
</dbReference>
<dbReference type="GO" id="GO:0016301">
    <property type="term" value="F:kinase activity"/>
    <property type="evidence" value="ECO:0007669"/>
    <property type="project" value="UniProtKB-KW"/>
</dbReference>
<keyword evidence="2" id="KW-0859">Xylose metabolism</keyword>
<dbReference type="OrthoDB" id="9805576at2"/>
<comment type="similarity">
    <text evidence="1">Belongs to the FGGY kinase family.</text>
</comment>
<keyword evidence="4 7" id="KW-0418">Kinase</keyword>
<evidence type="ECO:0000313" key="7">
    <source>
        <dbReference type="EMBL" id="OBG09467.1"/>
    </source>
</evidence>
<evidence type="ECO:0000259" key="5">
    <source>
        <dbReference type="Pfam" id="PF00370"/>
    </source>
</evidence>
<dbReference type="InterPro" id="IPR018485">
    <property type="entry name" value="FGGY_C"/>
</dbReference>
<dbReference type="PANTHER" id="PTHR43095:SF5">
    <property type="entry name" value="XYLULOSE KINASE"/>
    <property type="match status" value="1"/>
</dbReference>
<comment type="caution">
    <text evidence="7">The sequence shown here is derived from an EMBL/GenBank/DDBJ whole genome shotgun (WGS) entry which is preliminary data.</text>
</comment>
<dbReference type="InterPro" id="IPR000577">
    <property type="entry name" value="Carb_kinase_FGGY"/>
</dbReference>